<evidence type="ECO:0000313" key="2">
    <source>
        <dbReference type="Proteomes" id="UP000242877"/>
    </source>
</evidence>
<evidence type="ECO:0000313" key="1">
    <source>
        <dbReference type="EMBL" id="KZZ93588.1"/>
    </source>
</evidence>
<dbReference type="Proteomes" id="UP000242877">
    <property type="component" value="Unassembled WGS sequence"/>
</dbReference>
<proteinExistence type="predicted"/>
<keyword evidence="2" id="KW-1185">Reference proteome</keyword>
<gene>
    <name evidence="1" type="ORF">AAP_02380</name>
</gene>
<name>A0A168A811_9EURO</name>
<organism evidence="1 2">
    <name type="scientific">Ascosphaera apis ARSEF 7405</name>
    <dbReference type="NCBI Taxonomy" id="392613"/>
    <lineage>
        <taxon>Eukaryota</taxon>
        <taxon>Fungi</taxon>
        <taxon>Dikarya</taxon>
        <taxon>Ascomycota</taxon>
        <taxon>Pezizomycotina</taxon>
        <taxon>Eurotiomycetes</taxon>
        <taxon>Eurotiomycetidae</taxon>
        <taxon>Onygenales</taxon>
        <taxon>Ascosphaeraceae</taxon>
        <taxon>Ascosphaera</taxon>
    </lineage>
</organism>
<dbReference type="EMBL" id="AZGZ01000008">
    <property type="protein sequence ID" value="KZZ93588.1"/>
    <property type="molecule type" value="Genomic_DNA"/>
</dbReference>
<accession>A0A168A811</accession>
<reference evidence="1 2" key="1">
    <citation type="journal article" date="2016" name="Genome Biol. Evol.">
        <title>Divergent and convergent evolution of fungal pathogenicity.</title>
        <authorList>
            <person name="Shang Y."/>
            <person name="Xiao G."/>
            <person name="Zheng P."/>
            <person name="Cen K."/>
            <person name="Zhan S."/>
            <person name="Wang C."/>
        </authorList>
    </citation>
    <scope>NUCLEOTIDE SEQUENCE [LARGE SCALE GENOMIC DNA]</scope>
    <source>
        <strain evidence="1 2">ARSEF 7405</strain>
    </source>
</reference>
<comment type="caution">
    <text evidence="1">The sequence shown here is derived from an EMBL/GenBank/DDBJ whole genome shotgun (WGS) entry which is preliminary data.</text>
</comment>
<dbReference type="AlphaFoldDB" id="A0A168A811"/>
<protein>
    <submittedName>
        <fullName evidence="1">Uncharacterized protein</fullName>
    </submittedName>
</protein>
<dbReference type="VEuPathDB" id="FungiDB:AAP_02380"/>
<dbReference type="OrthoDB" id="10557284at2759"/>
<sequence length="311" mass="36619">MVQRSRFAILTSSPKKAKHTKTVRVVRAQRLFNMMCHRAVAENQDLIRRVFRRVVQQEPDELHSCIQLRCVAAGVHVTDTYDAGRKLGIFREFDVENLRRWCRAALWFCLMHLVLHRYHGLESQYGRLADADKFVDALNLYATPLVNEITRQMAECIPTACSMSRLVIAAMAYTYRNIRYYGGYLDMLDSIDRQQTRPWPPIIWLCRQELDVVRTALDKIYTQLSNNGGTTRCFRSDFWPDEMFHTSELGLTTQQLRILGSGRSTLAFRMAHLVRFFFRDEFYLHRPRTKFSCLHLSEEYLLQETPEETQY</sequence>